<dbReference type="PRINTS" id="PR00469">
    <property type="entry name" value="PNDRDTASEII"/>
</dbReference>
<dbReference type="STRING" id="168276.SAMN05444580_11654"/>
<keyword evidence="1" id="KW-0503">Monooxygenase</keyword>
<keyword evidence="2" id="KW-1185">Reference proteome</keyword>
<dbReference type="Pfam" id="PF13738">
    <property type="entry name" value="Pyr_redox_3"/>
    <property type="match status" value="1"/>
</dbReference>
<proteinExistence type="predicted"/>
<dbReference type="EMBL" id="FNAB01000016">
    <property type="protein sequence ID" value="SDE39756.1"/>
    <property type="molecule type" value="Genomic_DNA"/>
</dbReference>
<evidence type="ECO:0000313" key="1">
    <source>
        <dbReference type="EMBL" id="SDE39756.1"/>
    </source>
</evidence>
<dbReference type="Gene3D" id="3.50.50.60">
    <property type="entry name" value="FAD/NAD(P)-binding domain"/>
    <property type="match status" value="2"/>
</dbReference>
<name>A0A1G7CM68_9NOCA</name>
<dbReference type="Proteomes" id="UP000199417">
    <property type="component" value="Unassembled WGS sequence"/>
</dbReference>
<evidence type="ECO:0000313" key="2">
    <source>
        <dbReference type="Proteomes" id="UP000199417"/>
    </source>
</evidence>
<accession>A0A1G7CM68</accession>
<dbReference type="PANTHER" id="PTHR42877:SF4">
    <property type="entry name" value="FAD_NAD(P)-BINDING DOMAIN-CONTAINING PROTEIN-RELATED"/>
    <property type="match status" value="1"/>
</dbReference>
<keyword evidence="1" id="KW-0560">Oxidoreductase</keyword>
<gene>
    <name evidence="1" type="ORF">SAMN05444580_11654</name>
</gene>
<dbReference type="RefSeq" id="WP_072846004.1">
    <property type="nucleotide sequence ID" value="NZ_FNAB01000016.1"/>
</dbReference>
<dbReference type="PANTHER" id="PTHR42877">
    <property type="entry name" value="L-ORNITHINE N(5)-MONOOXYGENASE-RELATED"/>
    <property type="match status" value="1"/>
</dbReference>
<dbReference type="InterPro" id="IPR036188">
    <property type="entry name" value="FAD/NAD-bd_sf"/>
</dbReference>
<dbReference type="AlphaFoldDB" id="A0A1G7CM68"/>
<dbReference type="GO" id="GO:0004497">
    <property type="term" value="F:monooxygenase activity"/>
    <property type="evidence" value="ECO:0007669"/>
    <property type="project" value="UniProtKB-KW"/>
</dbReference>
<dbReference type="InterPro" id="IPR051209">
    <property type="entry name" value="FAD-bind_Monooxygenase_sf"/>
</dbReference>
<sequence>MSLPVTDNASDTTAAVRTVDTLIIGSGFAGLGAAIKLTQAGKRDFLVLERGSEVGGTWRDNTYPGAACDVPSHLYSYSFALNPEWTRSFSTQPEIQKYISSVAHRYNVLDKHVFGCDVRSAHWNAATSRWDVHTSKGDFEAKIVVSAIGALCEPSLPDIKGIEDFRGEIFHSARWNHDADLAGKRVAVIGTGASAIQIVPQLAKTVAQLDVYQRTAPWLLPRADREYTTVEHLAFKYLPGFQRLCRAGIYWMRETQVVGLAKAPVFMKPLELTARFHLRRQIKDKQLRKKVTPNFQMGCKRMLISNNYYPALAQANTELVTDGIAEVTANSVVDRSGTTREVDAIVIATGFHVTDSPTFAGIFGKDGRSAAEVFDASGQQGYKGSAIANFPNMFFLVGPNTGLGHTSMVFMIESQINYLVDALETIDRHGIGTIEVRQDAQDQYNRELQAKLSRSVWNNGGCASWYLDKHGNNTTLWPGFTFEFRSMLRKFDLAAYRSVATNDLPTVGSDISFAGSDIPAAARDQIAAEIARDTESIVGTADDDEKVVAQ</sequence>
<dbReference type="SUPFAM" id="SSF51905">
    <property type="entry name" value="FAD/NAD(P)-binding domain"/>
    <property type="match status" value="2"/>
</dbReference>
<reference evidence="1 2" key="1">
    <citation type="submission" date="2016-10" db="EMBL/GenBank/DDBJ databases">
        <authorList>
            <person name="de Groot N.N."/>
        </authorList>
    </citation>
    <scope>NUCLEOTIDE SEQUENCE [LARGE SCALE GENOMIC DNA]</scope>
    <source>
        <strain evidence="1 2">JCM 11308</strain>
    </source>
</reference>
<dbReference type="PRINTS" id="PR00368">
    <property type="entry name" value="FADPNR"/>
</dbReference>
<organism evidence="1 2">
    <name type="scientific">Rhodococcus tukisamuensis</name>
    <dbReference type="NCBI Taxonomy" id="168276"/>
    <lineage>
        <taxon>Bacteria</taxon>
        <taxon>Bacillati</taxon>
        <taxon>Actinomycetota</taxon>
        <taxon>Actinomycetes</taxon>
        <taxon>Mycobacteriales</taxon>
        <taxon>Nocardiaceae</taxon>
        <taxon>Rhodococcus</taxon>
    </lineage>
</organism>
<protein>
    <submittedName>
        <fullName evidence="1">Cyclohexanone monooxygenase</fullName>
    </submittedName>
</protein>